<protein>
    <submittedName>
        <fullName evidence="7">ABCG27 protein</fullName>
    </submittedName>
</protein>
<feature type="domain" description="ABC transporter" evidence="6">
    <location>
        <begin position="64"/>
        <end position="168"/>
    </location>
</feature>
<evidence type="ECO:0000259" key="6">
    <source>
        <dbReference type="Pfam" id="PF00005"/>
    </source>
</evidence>
<organism evidence="7 8">
    <name type="scientific">Symbiodinium natans</name>
    <dbReference type="NCBI Taxonomy" id="878477"/>
    <lineage>
        <taxon>Eukaryota</taxon>
        <taxon>Sar</taxon>
        <taxon>Alveolata</taxon>
        <taxon>Dinophyceae</taxon>
        <taxon>Suessiales</taxon>
        <taxon>Symbiodiniaceae</taxon>
        <taxon>Symbiodinium</taxon>
    </lineage>
</organism>
<reference evidence="7" key="1">
    <citation type="submission" date="2021-02" db="EMBL/GenBank/DDBJ databases">
        <authorList>
            <person name="Dougan E. K."/>
            <person name="Rhodes N."/>
            <person name="Thang M."/>
            <person name="Chan C."/>
        </authorList>
    </citation>
    <scope>NUCLEOTIDE SEQUENCE</scope>
</reference>
<comment type="subcellular location">
    <subcellularLocation>
        <location evidence="1">Membrane</location>
        <topology evidence="1">Multi-pass membrane protein</topology>
    </subcellularLocation>
</comment>
<dbReference type="InterPro" id="IPR027417">
    <property type="entry name" value="P-loop_NTPase"/>
</dbReference>
<dbReference type="Proteomes" id="UP000604046">
    <property type="component" value="Unassembled WGS sequence"/>
</dbReference>
<dbReference type="GO" id="GO:0016887">
    <property type="term" value="F:ATP hydrolysis activity"/>
    <property type="evidence" value="ECO:0007669"/>
    <property type="project" value="InterPro"/>
</dbReference>
<gene>
    <name evidence="7" type="primary">ABCG27</name>
    <name evidence="7" type="ORF">SNAT2548_LOCUS15349</name>
</gene>
<evidence type="ECO:0000313" key="8">
    <source>
        <dbReference type="Proteomes" id="UP000604046"/>
    </source>
</evidence>
<evidence type="ECO:0000256" key="4">
    <source>
        <dbReference type="ARBA" id="ARBA00022989"/>
    </source>
</evidence>
<dbReference type="Gene3D" id="3.40.50.300">
    <property type="entry name" value="P-loop containing nucleotide triphosphate hydrolases"/>
    <property type="match status" value="1"/>
</dbReference>
<dbReference type="InterPro" id="IPR003439">
    <property type="entry name" value="ABC_transporter-like_ATP-bd"/>
</dbReference>
<keyword evidence="5" id="KW-0472">Membrane</keyword>
<evidence type="ECO:0000256" key="1">
    <source>
        <dbReference type="ARBA" id="ARBA00004141"/>
    </source>
</evidence>
<dbReference type="PANTHER" id="PTHR48041:SF139">
    <property type="entry name" value="PROTEIN SCARLET"/>
    <property type="match status" value="1"/>
</dbReference>
<dbReference type="Pfam" id="PF00005">
    <property type="entry name" value="ABC_tran"/>
    <property type="match status" value="1"/>
</dbReference>
<proteinExistence type="predicted"/>
<keyword evidence="8" id="KW-1185">Reference proteome</keyword>
<dbReference type="OrthoDB" id="6716308at2759"/>
<dbReference type="SUPFAM" id="SSF52540">
    <property type="entry name" value="P-loop containing nucleoside triphosphate hydrolases"/>
    <property type="match status" value="1"/>
</dbReference>
<accession>A0A812N2R6</accession>
<dbReference type="PANTHER" id="PTHR48041">
    <property type="entry name" value="ABC TRANSPORTER G FAMILY MEMBER 28"/>
    <property type="match status" value="1"/>
</dbReference>
<keyword evidence="3" id="KW-0812">Transmembrane</keyword>
<keyword evidence="2" id="KW-0813">Transport</keyword>
<name>A0A812N2R6_9DINO</name>
<evidence type="ECO:0000256" key="2">
    <source>
        <dbReference type="ARBA" id="ARBA00022448"/>
    </source>
</evidence>
<dbReference type="GO" id="GO:0005524">
    <property type="term" value="F:ATP binding"/>
    <property type="evidence" value="ECO:0007669"/>
    <property type="project" value="InterPro"/>
</dbReference>
<evidence type="ECO:0000313" key="7">
    <source>
        <dbReference type="EMBL" id="CAE7291020.1"/>
    </source>
</evidence>
<dbReference type="EMBL" id="CAJNDS010001946">
    <property type="protein sequence ID" value="CAE7291020.1"/>
    <property type="molecule type" value="Genomic_DNA"/>
</dbReference>
<dbReference type="GO" id="GO:0042626">
    <property type="term" value="F:ATPase-coupled transmembrane transporter activity"/>
    <property type="evidence" value="ECO:0007669"/>
    <property type="project" value="TreeGrafter"/>
</dbReference>
<dbReference type="InterPro" id="IPR050352">
    <property type="entry name" value="ABCG_transporters"/>
</dbReference>
<dbReference type="GO" id="GO:0016020">
    <property type="term" value="C:membrane"/>
    <property type="evidence" value="ECO:0007669"/>
    <property type="project" value="UniProtKB-SubCell"/>
</dbReference>
<dbReference type="AlphaFoldDB" id="A0A812N2R6"/>
<sequence>MATPSSKSVKSEIPNTIRVDWNDAELNAHTLFCDDQKLIAAVSLDVDLVAKVGKGGAEEKRILNKVSGFALPGELLAIMGPSGAGKTSLLNCLAVRTSPTEGSLTFNATEYSASLKRRIAYVHQQEMLLECYTPKEHLLFQSTLRMPRDVTSSQRRERVAKCLHLQDVNLSAAKVGAGDTLLQ</sequence>
<keyword evidence="4" id="KW-1133">Transmembrane helix</keyword>
<evidence type="ECO:0000256" key="5">
    <source>
        <dbReference type="ARBA" id="ARBA00023136"/>
    </source>
</evidence>
<evidence type="ECO:0000256" key="3">
    <source>
        <dbReference type="ARBA" id="ARBA00022692"/>
    </source>
</evidence>
<comment type="caution">
    <text evidence="7">The sequence shown here is derived from an EMBL/GenBank/DDBJ whole genome shotgun (WGS) entry which is preliminary data.</text>
</comment>